<evidence type="ECO:0000259" key="8">
    <source>
        <dbReference type="PROSITE" id="PS51324"/>
    </source>
</evidence>
<evidence type="ECO:0000313" key="10">
    <source>
        <dbReference type="Proteomes" id="UP001212152"/>
    </source>
</evidence>
<dbReference type="GO" id="GO:0050660">
    <property type="term" value="F:flavin adenine dinucleotide binding"/>
    <property type="evidence" value="ECO:0007669"/>
    <property type="project" value="TreeGrafter"/>
</dbReference>
<dbReference type="AlphaFoldDB" id="A0AAD5TMD5"/>
<dbReference type="FunFam" id="1.20.120.310:FF:000002">
    <property type="entry name" value="Sulfhydryl oxidase"/>
    <property type="match status" value="1"/>
</dbReference>
<reference evidence="9" key="1">
    <citation type="submission" date="2020-05" db="EMBL/GenBank/DDBJ databases">
        <title>Phylogenomic resolution of chytrid fungi.</title>
        <authorList>
            <person name="Stajich J.E."/>
            <person name="Amses K."/>
            <person name="Simmons R."/>
            <person name="Seto K."/>
            <person name="Myers J."/>
            <person name="Bonds A."/>
            <person name="Quandt C.A."/>
            <person name="Barry K."/>
            <person name="Liu P."/>
            <person name="Grigoriev I."/>
            <person name="Longcore J.E."/>
            <person name="James T.Y."/>
        </authorList>
    </citation>
    <scope>NUCLEOTIDE SEQUENCE</scope>
    <source>
        <strain evidence="9">JEL0379</strain>
    </source>
</reference>
<dbReference type="Gene3D" id="1.20.120.310">
    <property type="entry name" value="ERV/ALR sulfhydryl oxidase domain"/>
    <property type="match status" value="1"/>
</dbReference>
<evidence type="ECO:0000256" key="2">
    <source>
        <dbReference type="ARBA" id="ARBA00022630"/>
    </source>
</evidence>
<dbReference type="PROSITE" id="PS51324">
    <property type="entry name" value="ERV_ALR"/>
    <property type="match status" value="1"/>
</dbReference>
<evidence type="ECO:0000256" key="5">
    <source>
        <dbReference type="ARBA" id="ARBA00023157"/>
    </source>
</evidence>
<dbReference type="PANTHER" id="PTHR12645">
    <property type="entry name" value="ALR/ERV"/>
    <property type="match status" value="1"/>
</dbReference>
<dbReference type="InterPro" id="IPR036774">
    <property type="entry name" value="ERV/ALR_sulphydryl_oxid_sf"/>
</dbReference>
<keyword evidence="3 6" id="KW-0274">FAD</keyword>
<keyword evidence="4 6" id="KW-0560">Oxidoreductase</keyword>
<dbReference type="EMBL" id="JADGJQ010000043">
    <property type="protein sequence ID" value="KAJ3176216.1"/>
    <property type="molecule type" value="Genomic_DNA"/>
</dbReference>
<dbReference type="InterPro" id="IPR039799">
    <property type="entry name" value="ALR/ERV"/>
</dbReference>
<gene>
    <name evidence="9" type="ORF">HDU87_005431</name>
</gene>
<evidence type="ECO:0000256" key="7">
    <source>
        <dbReference type="SAM" id="MobiDB-lite"/>
    </source>
</evidence>
<dbReference type="PANTHER" id="PTHR12645:SF0">
    <property type="entry name" value="FAD-LINKED SULFHYDRYL OXIDASE ALR"/>
    <property type="match status" value="1"/>
</dbReference>
<feature type="region of interest" description="Disordered" evidence="7">
    <location>
        <begin position="1"/>
        <end position="33"/>
    </location>
</feature>
<comment type="catalytic activity">
    <reaction evidence="6">
        <text>2 R'C(R)SH + O2 = R'C(R)S-S(R)CR' + H2O2</text>
        <dbReference type="Rhea" id="RHEA:17357"/>
        <dbReference type="ChEBI" id="CHEBI:15379"/>
        <dbReference type="ChEBI" id="CHEBI:16240"/>
        <dbReference type="ChEBI" id="CHEBI:16520"/>
        <dbReference type="ChEBI" id="CHEBI:17412"/>
        <dbReference type="EC" id="1.8.3.2"/>
    </reaction>
</comment>
<dbReference type="GO" id="GO:0005739">
    <property type="term" value="C:mitochondrion"/>
    <property type="evidence" value="ECO:0007669"/>
    <property type="project" value="TreeGrafter"/>
</dbReference>
<comment type="cofactor">
    <cofactor evidence="1 6">
        <name>FAD</name>
        <dbReference type="ChEBI" id="CHEBI:57692"/>
    </cofactor>
</comment>
<proteinExistence type="predicted"/>
<feature type="domain" description="ERV/ALR sulfhydryl oxidase" evidence="8">
    <location>
        <begin position="85"/>
        <end position="185"/>
    </location>
</feature>
<dbReference type="GO" id="GO:0016971">
    <property type="term" value="F:flavin-dependent sulfhydryl oxidase activity"/>
    <property type="evidence" value="ECO:0007669"/>
    <property type="project" value="InterPro"/>
</dbReference>
<dbReference type="Pfam" id="PF04777">
    <property type="entry name" value="Evr1_Alr"/>
    <property type="match status" value="1"/>
</dbReference>
<dbReference type="InterPro" id="IPR017905">
    <property type="entry name" value="ERV/ALR_sulphydryl_oxidase"/>
</dbReference>
<evidence type="ECO:0000313" key="9">
    <source>
        <dbReference type="EMBL" id="KAJ3176216.1"/>
    </source>
</evidence>
<keyword evidence="2 6" id="KW-0285">Flavoprotein</keyword>
<evidence type="ECO:0000256" key="1">
    <source>
        <dbReference type="ARBA" id="ARBA00001974"/>
    </source>
</evidence>
<comment type="caution">
    <text evidence="9">The sequence shown here is derived from an EMBL/GenBank/DDBJ whole genome shotgun (WGS) entry which is preliminary data.</text>
</comment>
<sequence length="202" mass="21837">MSFADRPPSPPAAVSQSSPATPTTKPRRTKAAKGCGVCTQFKTIRRAPIKETFAAGIPMSGSSSALESAGTSAPSTPAPYRPFPCPPDSASLGSSTWTFLHTMAAYYPETPTKAEQLSMRNMISALTRFYPCGDCAEHLTQEVIRNPPVVTSNRALSNWFCQVHNEVNERQGKPKFDCSKAFERWKDGTAGNDCFSELGGDH</sequence>
<evidence type="ECO:0000256" key="4">
    <source>
        <dbReference type="ARBA" id="ARBA00023002"/>
    </source>
</evidence>
<keyword evidence="10" id="KW-1185">Reference proteome</keyword>
<name>A0AAD5TMD5_9FUNG</name>
<protein>
    <recommendedName>
        <fullName evidence="6">Sulfhydryl oxidase</fullName>
        <ecNumber evidence="6">1.8.3.2</ecNumber>
    </recommendedName>
</protein>
<dbReference type="EC" id="1.8.3.2" evidence="6"/>
<evidence type="ECO:0000256" key="3">
    <source>
        <dbReference type="ARBA" id="ARBA00022827"/>
    </source>
</evidence>
<accession>A0AAD5TMD5</accession>
<dbReference type="SUPFAM" id="SSF69000">
    <property type="entry name" value="FAD-dependent thiol oxidase"/>
    <property type="match status" value="1"/>
</dbReference>
<evidence type="ECO:0000256" key="6">
    <source>
        <dbReference type="RuleBase" id="RU371123"/>
    </source>
</evidence>
<keyword evidence="5" id="KW-1015">Disulfide bond</keyword>
<dbReference type="Proteomes" id="UP001212152">
    <property type="component" value="Unassembled WGS sequence"/>
</dbReference>
<organism evidence="9 10">
    <name type="scientific">Geranomyces variabilis</name>
    <dbReference type="NCBI Taxonomy" id="109894"/>
    <lineage>
        <taxon>Eukaryota</taxon>
        <taxon>Fungi</taxon>
        <taxon>Fungi incertae sedis</taxon>
        <taxon>Chytridiomycota</taxon>
        <taxon>Chytridiomycota incertae sedis</taxon>
        <taxon>Chytridiomycetes</taxon>
        <taxon>Spizellomycetales</taxon>
        <taxon>Powellomycetaceae</taxon>
        <taxon>Geranomyces</taxon>
    </lineage>
</organism>
<feature type="compositionally biased region" description="Low complexity" evidence="7">
    <location>
        <begin position="12"/>
        <end position="24"/>
    </location>
</feature>